<dbReference type="EMBL" id="CM047736">
    <property type="protein sequence ID" value="KAJ0053844.1"/>
    <property type="molecule type" value="Genomic_DNA"/>
</dbReference>
<protein>
    <submittedName>
        <fullName evidence="1">Uncharacterized protein</fullName>
    </submittedName>
</protein>
<comment type="caution">
    <text evidence="1">The sequence shown here is derived from an EMBL/GenBank/DDBJ whole genome shotgun (WGS) entry which is preliminary data.</text>
</comment>
<proteinExistence type="predicted"/>
<name>A0ACC0ZLE6_9ROSI</name>
<gene>
    <name evidence="1" type="ORF">Pint_00846</name>
</gene>
<sequence length="822" mass="92879">MTSDGGKRSQASSIPPRKINLQKFAEARAPELDSLHSIVSNRLNNNFRSRRNKRRRTTAHDNQVAKKRSRKRWKLGVVDKSNGSDLGKDHKKVSRRIRRRVELKKNPESGFSTSGDGTKRLRTHVWHAKRFTMKKLWGYYLPLGLQGRGRGSRALLKWCKEGVVVHDASHYIADSLMSILQTVLVPSLSSESEDISHSILSGVIYGSGMLHHVGAPFSQSIAPVTYMWKPSHDRDGEGNANCDNAVECRSCLRQLWLWIHASAFVEGYDALKLASQKQMNETGALINCFSLEGQLGKLEVIGSKTFQLLQKTLHPVSGISKKSWQLKKCSSSKADDDSQDKEFSLTENDEHISSCAILSLIVEDPRPLPDESISEISNISEDLIYDSCLKFEGKSFFNYESIWDATSRMSLPMEENVLCMEKHHRHMAFLHLDDPKSGTWKPSNKAQCSRTCPIMLLKNKNQKGSPVRWSVILPLSWVRVFWISIVSKGAHAIGLREKHWIACDTGLPYFPLDFPDCNAYASFMATEAAASDHKAEFRPATVRPFKVPIPPPWNIVCNSFNKAAIGEQDAKFSSGNNIVDDNSWPETTCSRIDMTSFVSQDNSFDRIVARTSSALTYFMNQIHGDHLLLFPQLSNQTTSFMKLMKNESKLGQDQNGITEINYDHKLCFLRVLLHAYKEGVFEEGAVVCAPSLTDISLWTSSFGSNEIGLQMPESSVRSYFKELSSGEWELQIGEDPASRESHRWPIGFVTTGFVRGSKKPVATAFCEAVLLARLREEQWNEMPVKRRRKEIYVLVRNLRSSAYRLALATIVLEQQEDDVNFM</sequence>
<evidence type="ECO:0000313" key="2">
    <source>
        <dbReference type="Proteomes" id="UP001163603"/>
    </source>
</evidence>
<keyword evidence="2" id="KW-1185">Reference proteome</keyword>
<evidence type="ECO:0000313" key="1">
    <source>
        <dbReference type="EMBL" id="KAJ0053844.1"/>
    </source>
</evidence>
<dbReference type="Proteomes" id="UP001163603">
    <property type="component" value="Chromosome 1"/>
</dbReference>
<organism evidence="1 2">
    <name type="scientific">Pistacia integerrima</name>
    <dbReference type="NCBI Taxonomy" id="434235"/>
    <lineage>
        <taxon>Eukaryota</taxon>
        <taxon>Viridiplantae</taxon>
        <taxon>Streptophyta</taxon>
        <taxon>Embryophyta</taxon>
        <taxon>Tracheophyta</taxon>
        <taxon>Spermatophyta</taxon>
        <taxon>Magnoliopsida</taxon>
        <taxon>eudicotyledons</taxon>
        <taxon>Gunneridae</taxon>
        <taxon>Pentapetalae</taxon>
        <taxon>rosids</taxon>
        <taxon>malvids</taxon>
        <taxon>Sapindales</taxon>
        <taxon>Anacardiaceae</taxon>
        <taxon>Pistacia</taxon>
    </lineage>
</organism>
<accession>A0ACC0ZLE6</accession>
<reference evidence="2" key="1">
    <citation type="journal article" date="2023" name="G3 (Bethesda)">
        <title>Genome assembly and association tests identify interacting loci associated with vigor, precocity, and sex in interspecific pistachio rootstocks.</title>
        <authorList>
            <person name="Palmer W."/>
            <person name="Jacygrad E."/>
            <person name="Sagayaradj S."/>
            <person name="Cavanaugh K."/>
            <person name="Han R."/>
            <person name="Bertier L."/>
            <person name="Beede B."/>
            <person name="Kafkas S."/>
            <person name="Golino D."/>
            <person name="Preece J."/>
            <person name="Michelmore R."/>
        </authorList>
    </citation>
    <scope>NUCLEOTIDE SEQUENCE [LARGE SCALE GENOMIC DNA]</scope>
</reference>